<dbReference type="InterPro" id="IPR041095">
    <property type="entry name" value="EFG_II"/>
</dbReference>
<dbReference type="NCBIfam" id="TIGR00231">
    <property type="entry name" value="small_GTP"/>
    <property type="match status" value="1"/>
</dbReference>
<dbReference type="Pfam" id="PF00009">
    <property type="entry name" value="GTP_EFTU"/>
    <property type="match status" value="1"/>
</dbReference>
<comment type="similarity">
    <text evidence="1">Belongs to the TRAFAC class translation factor GTPase superfamily. Classic translation factor GTPase family. EF-G/EF-2 subfamily.</text>
</comment>
<dbReference type="SMART" id="SM00889">
    <property type="entry name" value="EFG_IV"/>
    <property type="match status" value="1"/>
</dbReference>
<dbReference type="NCBIfam" id="NF009381">
    <property type="entry name" value="PRK12740.1-5"/>
    <property type="match status" value="1"/>
</dbReference>
<dbReference type="InterPro" id="IPR005517">
    <property type="entry name" value="Transl_elong_EFG/EF2_IV"/>
</dbReference>
<dbReference type="NCBIfam" id="NF009891">
    <property type="entry name" value="PRK13351.1-1"/>
    <property type="match status" value="1"/>
</dbReference>
<evidence type="ECO:0000256" key="4">
    <source>
        <dbReference type="NCBIfam" id="TIGR00484"/>
    </source>
</evidence>
<dbReference type="Pfam" id="PF14492">
    <property type="entry name" value="EFG_III"/>
    <property type="match status" value="1"/>
</dbReference>
<keyword evidence="6" id="KW-0251">Elongation factor</keyword>
<dbReference type="SUPFAM" id="SSF54211">
    <property type="entry name" value="Ribosomal protein S5 domain 2-like"/>
    <property type="match status" value="1"/>
</dbReference>
<gene>
    <name evidence="6" type="primary">fusA</name>
    <name evidence="6" type="ORF">C3F09_01970</name>
</gene>
<dbReference type="InterPro" id="IPR020568">
    <property type="entry name" value="Ribosomal_Su5_D2-typ_SF"/>
</dbReference>
<dbReference type="CDD" id="cd04170">
    <property type="entry name" value="EF-G_bact"/>
    <property type="match status" value="1"/>
</dbReference>
<dbReference type="InterPro" id="IPR009022">
    <property type="entry name" value="EFG_III"/>
</dbReference>
<dbReference type="Gene3D" id="2.40.30.10">
    <property type="entry name" value="Translation factors"/>
    <property type="match status" value="1"/>
</dbReference>
<dbReference type="InterPro" id="IPR027417">
    <property type="entry name" value="P-loop_NTPase"/>
</dbReference>
<dbReference type="Pfam" id="PF03764">
    <property type="entry name" value="EFG_IV"/>
    <property type="match status" value="1"/>
</dbReference>
<dbReference type="EMBL" id="PQAP01000008">
    <property type="protein sequence ID" value="PWB75556.1"/>
    <property type="molecule type" value="Genomic_DNA"/>
</dbReference>
<dbReference type="InterPro" id="IPR004540">
    <property type="entry name" value="Transl_elong_EFG/EF2"/>
</dbReference>
<reference evidence="6 7" key="1">
    <citation type="journal article" date="2018" name="ISME J.">
        <title>A methanotrophic archaeon couples anaerobic oxidation of methane to Fe(III) reduction.</title>
        <authorList>
            <person name="Cai C."/>
            <person name="Leu A.O."/>
            <person name="Xie G.J."/>
            <person name="Guo J."/>
            <person name="Feng Y."/>
            <person name="Zhao J.X."/>
            <person name="Tyson G.W."/>
            <person name="Yuan Z."/>
            <person name="Hu S."/>
        </authorList>
    </citation>
    <scope>NUCLEOTIDE SEQUENCE [LARGE SCALE GENOMIC DNA]</scope>
    <source>
        <strain evidence="6">FeB_12</strain>
    </source>
</reference>
<dbReference type="Pfam" id="PF00679">
    <property type="entry name" value="EFG_C"/>
    <property type="match status" value="1"/>
</dbReference>
<dbReference type="SMART" id="SM00838">
    <property type="entry name" value="EFG_C"/>
    <property type="match status" value="1"/>
</dbReference>
<dbReference type="InterPro" id="IPR000640">
    <property type="entry name" value="EFG_V-like"/>
</dbReference>
<dbReference type="InterPro" id="IPR053905">
    <property type="entry name" value="EF-G-like_DII"/>
</dbReference>
<evidence type="ECO:0000256" key="2">
    <source>
        <dbReference type="ARBA" id="ARBA00022741"/>
    </source>
</evidence>
<keyword evidence="2" id="KW-0547">Nucleotide-binding</keyword>
<dbReference type="PROSITE" id="PS51722">
    <property type="entry name" value="G_TR_2"/>
    <property type="match status" value="1"/>
</dbReference>
<sequence length="694" mass="75574">MKEFASDRVRNVCLAGQRGCGKTSLADSIAFAVGLNNRIGRVDDGTSLLDYTESEISRKTSISLKLLAFQSGDTKINLLDCPGHTDFTGELLSAVKVCETVGVLIDAAAGVEIGTRLQWRAMPDSGLARFFFVNKMDKENVKWKAALDSIRNAFGNHCVAIQIPIGDADKFGGIVDLLKMKAYSFDKDGKRADIDIPADLKAEAQAQRDALLEVAAESDDALLEKFFAEGTLSEADMMSGLRSGIANGKLFPVLFGSMSRNIGAKLLLDFMADYLPSPAQMPPAKVQKSGSENLLDLPCNAAGKTVVYVFKTVSEGHLGEMSFFKVYSGTVRNGMDLQNQQTSSSERVSHVYTFQGKNRVDLDSAAAGDIGALVKLKDTHSGNTLAEKDFSVTVPPVQFPNPVMDVAVKAKAKGEEEKIGTGLNKLFEEDPTFKIVLDPALKQLVLYAQGSTHIEVLIEKLKKRFGVDAELVKPKIPYRETVRGKTEKQYKHKKQSGGRGQYGDVYIRIEPNVRGGGFEFIDEITGGVIPGKYIPAVEKGIVEQMQHGGLAGAPVVDVKVALYFGSYHDVDSSDMAFKIAGLMAFKEGFMDCRPVLLEPIFNVEVLVPNEFTGDVMGDLSSRRGKVSGMDPDGPNQRIRATVPQAELYQYSVDLRSMTQGQGIYSVAFSHYEEVPHETAQKIIAEAKQEKEAEG</sequence>
<dbReference type="Proteomes" id="UP000250918">
    <property type="component" value="Unassembled WGS sequence"/>
</dbReference>
<feature type="domain" description="Tr-type G" evidence="5">
    <location>
        <begin position="7"/>
        <end position="279"/>
    </location>
</feature>
<dbReference type="CDD" id="cd03713">
    <property type="entry name" value="EFG_mtEFG_C"/>
    <property type="match status" value="1"/>
</dbReference>
<dbReference type="GO" id="GO:0005525">
    <property type="term" value="F:GTP binding"/>
    <property type="evidence" value="ECO:0007669"/>
    <property type="project" value="UniProtKB-UniRule"/>
</dbReference>
<dbReference type="FunFam" id="3.30.230.10:FF:000003">
    <property type="entry name" value="Elongation factor G"/>
    <property type="match status" value="1"/>
</dbReference>
<keyword evidence="3" id="KW-0342">GTP-binding</keyword>
<dbReference type="SUPFAM" id="SSF52540">
    <property type="entry name" value="P-loop containing nucleoside triphosphate hydrolases"/>
    <property type="match status" value="1"/>
</dbReference>
<dbReference type="Gene3D" id="3.30.70.240">
    <property type="match status" value="1"/>
</dbReference>
<keyword evidence="6" id="KW-0648">Protein biosynthesis</keyword>
<dbReference type="InterPro" id="IPR014721">
    <property type="entry name" value="Ribsml_uS5_D2-typ_fold_subgr"/>
</dbReference>
<evidence type="ECO:0000313" key="6">
    <source>
        <dbReference type="EMBL" id="PWB75556.1"/>
    </source>
</evidence>
<evidence type="ECO:0000256" key="1">
    <source>
        <dbReference type="ARBA" id="ARBA00005870"/>
    </source>
</evidence>
<dbReference type="Pfam" id="PF22042">
    <property type="entry name" value="EF-G_D2"/>
    <property type="match status" value="1"/>
</dbReference>
<organism evidence="6 7">
    <name type="scientific">candidate division GN15 bacterium</name>
    <dbReference type="NCBI Taxonomy" id="2072418"/>
    <lineage>
        <taxon>Bacteria</taxon>
        <taxon>candidate division GN15</taxon>
    </lineage>
</organism>
<dbReference type="InterPro" id="IPR035647">
    <property type="entry name" value="EFG_III/V"/>
</dbReference>
<dbReference type="NCBIfam" id="NF009379">
    <property type="entry name" value="PRK12740.1-3"/>
    <property type="match status" value="1"/>
</dbReference>
<evidence type="ECO:0000256" key="3">
    <source>
        <dbReference type="ARBA" id="ARBA00023134"/>
    </source>
</evidence>
<accession>A0A855X4G3</accession>
<dbReference type="GO" id="GO:0003924">
    <property type="term" value="F:GTPase activity"/>
    <property type="evidence" value="ECO:0007669"/>
    <property type="project" value="InterPro"/>
</dbReference>
<dbReference type="PANTHER" id="PTHR43261:SF6">
    <property type="entry name" value="ELONGATION FACTOR G-LIKE PROTEIN"/>
    <property type="match status" value="1"/>
</dbReference>
<dbReference type="AlphaFoldDB" id="A0A855X4G3"/>
<dbReference type="GO" id="GO:0003746">
    <property type="term" value="F:translation elongation factor activity"/>
    <property type="evidence" value="ECO:0007669"/>
    <property type="project" value="UniProtKB-UniRule"/>
</dbReference>
<dbReference type="PANTHER" id="PTHR43261">
    <property type="entry name" value="TRANSLATION ELONGATION FACTOR G-RELATED"/>
    <property type="match status" value="1"/>
</dbReference>
<dbReference type="NCBIfam" id="TIGR00484">
    <property type="entry name" value="EF-G"/>
    <property type="match status" value="1"/>
</dbReference>
<dbReference type="InterPro" id="IPR005225">
    <property type="entry name" value="Small_GTP-bd"/>
</dbReference>
<dbReference type="SUPFAM" id="SSF50447">
    <property type="entry name" value="Translation proteins"/>
    <property type="match status" value="1"/>
</dbReference>
<proteinExistence type="inferred from homology"/>
<dbReference type="InterPro" id="IPR000795">
    <property type="entry name" value="T_Tr_GTP-bd_dom"/>
</dbReference>
<dbReference type="GO" id="GO:0032790">
    <property type="term" value="P:ribosome disassembly"/>
    <property type="evidence" value="ECO:0007669"/>
    <property type="project" value="TreeGrafter"/>
</dbReference>
<name>A0A855X4G3_9BACT</name>
<dbReference type="Gene3D" id="3.30.230.10">
    <property type="match status" value="1"/>
</dbReference>
<dbReference type="InterPro" id="IPR035649">
    <property type="entry name" value="EFG_V"/>
</dbReference>
<dbReference type="FunFam" id="3.30.70.240:FF:000001">
    <property type="entry name" value="Elongation factor G"/>
    <property type="match status" value="1"/>
</dbReference>
<protein>
    <recommendedName>
        <fullName evidence="4">Elongation factor G</fullName>
    </recommendedName>
</protein>
<dbReference type="InterPro" id="IPR009000">
    <property type="entry name" value="Transl_B-barrel_sf"/>
</dbReference>
<dbReference type="CDD" id="cd01434">
    <property type="entry name" value="EFG_mtEFG1_IV"/>
    <property type="match status" value="1"/>
</dbReference>
<dbReference type="Gene3D" id="3.30.70.870">
    <property type="entry name" value="Elongation Factor G (Translational Gtpase), domain 3"/>
    <property type="match status" value="1"/>
</dbReference>
<evidence type="ECO:0000259" key="5">
    <source>
        <dbReference type="PROSITE" id="PS51722"/>
    </source>
</evidence>
<dbReference type="SUPFAM" id="SSF54980">
    <property type="entry name" value="EF-G C-terminal domain-like"/>
    <property type="match status" value="2"/>
</dbReference>
<comment type="caution">
    <text evidence="6">The sequence shown here is derived from an EMBL/GenBank/DDBJ whole genome shotgun (WGS) entry which is preliminary data.</text>
</comment>
<evidence type="ECO:0000313" key="7">
    <source>
        <dbReference type="Proteomes" id="UP000250918"/>
    </source>
</evidence>
<dbReference type="Gene3D" id="3.40.50.300">
    <property type="entry name" value="P-loop containing nucleotide triphosphate hydrolases"/>
    <property type="match status" value="1"/>
</dbReference>
<dbReference type="CDD" id="cd16262">
    <property type="entry name" value="EFG_III"/>
    <property type="match status" value="1"/>
</dbReference>
<dbReference type="InterPro" id="IPR047872">
    <property type="entry name" value="EFG_IV"/>
</dbReference>